<feature type="compositionally biased region" description="Low complexity" evidence="1">
    <location>
        <begin position="78"/>
        <end position="101"/>
    </location>
</feature>
<reference evidence="2" key="1">
    <citation type="submission" date="2014-12" db="EMBL/GenBank/DDBJ databases">
        <title>Insight into the proteome of Arion vulgaris.</title>
        <authorList>
            <person name="Aradska J."/>
            <person name="Bulat T."/>
            <person name="Smidak R."/>
            <person name="Sarate P."/>
            <person name="Gangsoo J."/>
            <person name="Sialana F."/>
            <person name="Bilban M."/>
            <person name="Lubec G."/>
        </authorList>
    </citation>
    <scope>NUCLEOTIDE SEQUENCE</scope>
    <source>
        <tissue evidence="2">Skin</tissue>
    </source>
</reference>
<organism evidence="2">
    <name type="scientific">Arion vulgaris</name>
    <dbReference type="NCBI Taxonomy" id="1028688"/>
    <lineage>
        <taxon>Eukaryota</taxon>
        <taxon>Metazoa</taxon>
        <taxon>Spiralia</taxon>
        <taxon>Lophotrochozoa</taxon>
        <taxon>Mollusca</taxon>
        <taxon>Gastropoda</taxon>
        <taxon>Heterobranchia</taxon>
        <taxon>Euthyneura</taxon>
        <taxon>Panpulmonata</taxon>
        <taxon>Eupulmonata</taxon>
        <taxon>Stylommatophora</taxon>
        <taxon>Helicina</taxon>
        <taxon>Arionoidea</taxon>
        <taxon>Arionidae</taxon>
        <taxon>Arion</taxon>
    </lineage>
</organism>
<protein>
    <submittedName>
        <fullName evidence="2">Uncharacterized protein</fullName>
    </submittedName>
</protein>
<sequence>HVEDNHIADIFYVTVYTKLSDGRVNNKDNLLIRFQLVQEDDSTAPVVTLPTLAITDSAADTTKLTVDSTVNASIHIDTTPTTTKPAPTTTTKPTPTPTASC</sequence>
<gene>
    <name evidence="2" type="primary">ORF183454</name>
</gene>
<feature type="non-terminal residue" evidence="2">
    <location>
        <position position="1"/>
    </location>
</feature>
<accession>A0A0B7BF75</accession>
<evidence type="ECO:0000313" key="2">
    <source>
        <dbReference type="EMBL" id="CEK91527.1"/>
    </source>
</evidence>
<name>A0A0B7BF75_9EUPU</name>
<feature type="region of interest" description="Disordered" evidence="1">
    <location>
        <begin position="77"/>
        <end position="101"/>
    </location>
</feature>
<dbReference type="AlphaFoldDB" id="A0A0B7BF75"/>
<proteinExistence type="predicted"/>
<feature type="non-terminal residue" evidence="2">
    <location>
        <position position="101"/>
    </location>
</feature>
<dbReference type="EMBL" id="HACG01044662">
    <property type="protein sequence ID" value="CEK91527.1"/>
    <property type="molecule type" value="Transcribed_RNA"/>
</dbReference>
<evidence type="ECO:0000256" key="1">
    <source>
        <dbReference type="SAM" id="MobiDB-lite"/>
    </source>
</evidence>